<evidence type="ECO:0000256" key="2">
    <source>
        <dbReference type="ARBA" id="ARBA00022723"/>
    </source>
</evidence>
<keyword evidence="8" id="KW-1185">Reference proteome</keyword>
<feature type="domain" description="Prolyl 4-hydroxylase alpha subunit" evidence="6">
    <location>
        <begin position="6"/>
        <end position="224"/>
    </location>
</feature>
<accession>A0A857JMD0</accession>
<dbReference type="PANTHER" id="PTHR10869">
    <property type="entry name" value="PROLYL 4-HYDROXYLASE ALPHA SUBUNIT"/>
    <property type="match status" value="1"/>
</dbReference>
<evidence type="ECO:0000256" key="1">
    <source>
        <dbReference type="ARBA" id="ARBA00001961"/>
    </source>
</evidence>
<dbReference type="InterPro" id="IPR045054">
    <property type="entry name" value="P4HA-like"/>
</dbReference>
<evidence type="ECO:0000256" key="4">
    <source>
        <dbReference type="ARBA" id="ARBA00023002"/>
    </source>
</evidence>
<dbReference type="GO" id="GO:0016705">
    <property type="term" value="F:oxidoreductase activity, acting on paired donors, with incorporation or reduction of molecular oxygen"/>
    <property type="evidence" value="ECO:0007669"/>
    <property type="project" value="InterPro"/>
</dbReference>
<dbReference type="GO" id="GO:0031418">
    <property type="term" value="F:L-ascorbic acid binding"/>
    <property type="evidence" value="ECO:0007669"/>
    <property type="project" value="InterPro"/>
</dbReference>
<dbReference type="AlphaFoldDB" id="A0A857JMD0"/>
<dbReference type="Gene3D" id="2.60.120.620">
    <property type="entry name" value="q2cbj1_9rhob like domain"/>
    <property type="match status" value="1"/>
</dbReference>
<dbReference type="GO" id="GO:0005506">
    <property type="term" value="F:iron ion binding"/>
    <property type="evidence" value="ECO:0007669"/>
    <property type="project" value="InterPro"/>
</dbReference>
<reference evidence="7 8" key="1">
    <citation type="submission" date="2019-12" db="EMBL/GenBank/DDBJ databases">
        <title>Genome sequencing and assembly of endphytes of Porphyra tenera.</title>
        <authorList>
            <person name="Park J.M."/>
            <person name="Shin R."/>
            <person name="Jo S.H."/>
        </authorList>
    </citation>
    <scope>NUCLEOTIDE SEQUENCE [LARGE SCALE GENOMIC DNA]</scope>
    <source>
        <strain evidence="7 8">GPM4</strain>
    </source>
</reference>
<keyword evidence="3" id="KW-0223">Dioxygenase</keyword>
<name>A0A857JMD0_9ALTE</name>
<keyword evidence="5" id="KW-0408">Iron</keyword>
<organism evidence="7 8">
    <name type="scientific">Paraglaciecola mesophila</name>
    <dbReference type="NCBI Taxonomy" id="197222"/>
    <lineage>
        <taxon>Bacteria</taxon>
        <taxon>Pseudomonadati</taxon>
        <taxon>Pseudomonadota</taxon>
        <taxon>Gammaproteobacteria</taxon>
        <taxon>Alteromonadales</taxon>
        <taxon>Alteromonadaceae</taxon>
        <taxon>Paraglaciecola</taxon>
    </lineage>
</organism>
<dbReference type="InterPro" id="IPR006620">
    <property type="entry name" value="Pro_4_hyd_alph"/>
</dbReference>
<dbReference type="OrthoDB" id="564897at2"/>
<comment type="cofactor">
    <cofactor evidence="1">
        <name>L-ascorbate</name>
        <dbReference type="ChEBI" id="CHEBI:38290"/>
    </cofactor>
</comment>
<dbReference type="Proteomes" id="UP000464524">
    <property type="component" value="Chromosome"/>
</dbReference>
<keyword evidence="2" id="KW-0479">Metal-binding</keyword>
<evidence type="ECO:0000256" key="3">
    <source>
        <dbReference type="ARBA" id="ARBA00022964"/>
    </source>
</evidence>
<dbReference type="RefSeq" id="WP_160180626.1">
    <property type="nucleotide sequence ID" value="NZ_CP047656.1"/>
</dbReference>
<evidence type="ECO:0000256" key="5">
    <source>
        <dbReference type="ARBA" id="ARBA00023004"/>
    </source>
</evidence>
<dbReference type="GO" id="GO:0051213">
    <property type="term" value="F:dioxygenase activity"/>
    <property type="evidence" value="ECO:0007669"/>
    <property type="project" value="UniProtKB-KW"/>
</dbReference>
<dbReference type="InterPro" id="IPR044862">
    <property type="entry name" value="Pro_4_hyd_alph_FE2OG_OXY"/>
</dbReference>
<sequence>MPKPETFIKVVEHAISDELCDQFVTQFELSKNTQPGRTGGGVDPDKKRSRDVSIITHPEFKTPYQALLPVLSQQILAYFESYFFALIGPIGLTVKHPKSGQPVKMTHDNFKEVGLPNLANLMGYLFRLGNINAQKYDKQQGGYPYWHSEVYPQANSTDALHRILLFMFYLNDVEEGGETEFYYQDLSIKPRKGTMVIAPAYFTHTHRGNVPISNDKYILTSWVQFNQANVIFGQPTR</sequence>
<dbReference type="PANTHER" id="PTHR10869:SF246">
    <property type="entry name" value="TRANSMEMBRANE PROLYL 4-HYDROXYLASE"/>
    <property type="match status" value="1"/>
</dbReference>
<proteinExistence type="predicted"/>
<dbReference type="SMART" id="SM00702">
    <property type="entry name" value="P4Hc"/>
    <property type="match status" value="1"/>
</dbReference>
<keyword evidence="4" id="KW-0560">Oxidoreductase</keyword>
<dbReference type="EMBL" id="CP047656">
    <property type="protein sequence ID" value="QHJ12502.1"/>
    <property type="molecule type" value="Genomic_DNA"/>
</dbReference>
<evidence type="ECO:0000313" key="7">
    <source>
        <dbReference type="EMBL" id="QHJ12502.1"/>
    </source>
</evidence>
<dbReference type="KEGG" id="pmes:FX988_02759"/>
<dbReference type="Pfam" id="PF13640">
    <property type="entry name" value="2OG-FeII_Oxy_3"/>
    <property type="match status" value="1"/>
</dbReference>
<gene>
    <name evidence="7" type="ORF">FX988_02759</name>
</gene>
<protein>
    <recommendedName>
        <fullName evidence="6">Prolyl 4-hydroxylase alpha subunit domain-containing protein</fullName>
    </recommendedName>
</protein>
<evidence type="ECO:0000259" key="6">
    <source>
        <dbReference type="SMART" id="SM00702"/>
    </source>
</evidence>
<evidence type="ECO:0000313" key="8">
    <source>
        <dbReference type="Proteomes" id="UP000464524"/>
    </source>
</evidence>